<evidence type="ECO:0000256" key="1">
    <source>
        <dbReference type="SAM" id="Phobius"/>
    </source>
</evidence>
<feature type="transmembrane region" description="Helical" evidence="1">
    <location>
        <begin position="38"/>
        <end position="58"/>
    </location>
</feature>
<comment type="caution">
    <text evidence="2">The sequence shown here is derived from an EMBL/GenBank/DDBJ whole genome shotgun (WGS) entry which is preliminary data.</text>
</comment>
<evidence type="ECO:0008006" key="4">
    <source>
        <dbReference type="Google" id="ProtNLM"/>
    </source>
</evidence>
<name>A0A852UT47_9ACTN</name>
<organism evidence="2 3">
    <name type="scientific">Streptosporangium sandarakinum</name>
    <dbReference type="NCBI Taxonomy" id="1260955"/>
    <lineage>
        <taxon>Bacteria</taxon>
        <taxon>Bacillati</taxon>
        <taxon>Actinomycetota</taxon>
        <taxon>Actinomycetes</taxon>
        <taxon>Streptosporangiales</taxon>
        <taxon>Streptosporangiaceae</taxon>
        <taxon>Streptosporangium</taxon>
    </lineage>
</organism>
<dbReference type="Pfam" id="PF14108">
    <property type="entry name" value="ABA4-like"/>
    <property type="match status" value="1"/>
</dbReference>
<feature type="transmembrane region" description="Helical" evidence="1">
    <location>
        <begin position="110"/>
        <end position="130"/>
    </location>
</feature>
<keyword evidence="1" id="KW-1133">Transmembrane helix</keyword>
<keyword evidence="3" id="KW-1185">Reference proteome</keyword>
<gene>
    <name evidence="2" type="ORF">HDA43_000825</name>
</gene>
<reference evidence="2 3" key="1">
    <citation type="submission" date="2020-07" db="EMBL/GenBank/DDBJ databases">
        <title>Sequencing the genomes of 1000 actinobacteria strains.</title>
        <authorList>
            <person name="Klenk H.-P."/>
        </authorList>
    </citation>
    <scope>NUCLEOTIDE SEQUENCE [LARGE SCALE GENOMIC DNA]</scope>
    <source>
        <strain evidence="2 3">DSM 45763</strain>
    </source>
</reference>
<keyword evidence="1" id="KW-0812">Transmembrane</keyword>
<sequence length="164" mass="18162">MTETLFQLSFLAAAPFWALMIVAPAWSRTRRIIGSPLIVLPSLAVCLTLLVPLLADFWPVVTRPTLSGLVALTRDPQALAALWAQIISWDLLVGRWIYLDSRERGIHPLVTAPVLISAILLSPLSLPVYLTLRGWTSRRPDRTIAKARHADTAKPQWPVEAGQV</sequence>
<accession>A0A852UT47</accession>
<evidence type="ECO:0000313" key="2">
    <source>
        <dbReference type="EMBL" id="NYF38666.1"/>
    </source>
</evidence>
<dbReference type="AlphaFoldDB" id="A0A852UT47"/>
<feature type="transmembrane region" description="Helical" evidence="1">
    <location>
        <begin position="6"/>
        <end position="26"/>
    </location>
</feature>
<dbReference type="RefSeq" id="WP_179818368.1">
    <property type="nucleotide sequence ID" value="NZ_JACCCO010000001.1"/>
</dbReference>
<keyword evidence="1" id="KW-0472">Membrane</keyword>
<protein>
    <recommendedName>
        <fullName evidence="4">DUF4281 domain-containing protein</fullName>
    </recommendedName>
</protein>
<proteinExistence type="predicted"/>
<dbReference type="EMBL" id="JACCCO010000001">
    <property type="protein sequence ID" value="NYF38666.1"/>
    <property type="molecule type" value="Genomic_DNA"/>
</dbReference>
<evidence type="ECO:0000313" key="3">
    <source>
        <dbReference type="Proteomes" id="UP000576393"/>
    </source>
</evidence>
<dbReference type="Proteomes" id="UP000576393">
    <property type="component" value="Unassembled WGS sequence"/>
</dbReference>
<dbReference type="InterPro" id="IPR025461">
    <property type="entry name" value="ABA4-like"/>
</dbReference>